<comment type="caution">
    <text evidence="1">The sequence shown here is derived from an EMBL/GenBank/DDBJ whole genome shotgun (WGS) entry which is preliminary data.</text>
</comment>
<gene>
    <name evidence="1" type="ORF">INT47_011359</name>
</gene>
<evidence type="ECO:0000313" key="1">
    <source>
        <dbReference type="EMBL" id="KAG2190701.1"/>
    </source>
</evidence>
<keyword evidence="2" id="KW-1185">Reference proteome</keyword>
<evidence type="ECO:0000313" key="2">
    <source>
        <dbReference type="Proteomes" id="UP000603453"/>
    </source>
</evidence>
<reference evidence="1" key="1">
    <citation type="submission" date="2020-12" db="EMBL/GenBank/DDBJ databases">
        <title>Metabolic potential, ecology and presence of endohyphal bacteria is reflected in genomic diversity of Mucoromycotina.</title>
        <authorList>
            <person name="Muszewska A."/>
            <person name="Okrasinska A."/>
            <person name="Steczkiewicz K."/>
            <person name="Drgas O."/>
            <person name="Orlowska M."/>
            <person name="Perlinska-Lenart U."/>
            <person name="Aleksandrzak-Piekarczyk T."/>
            <person name="Szatraj K."/>
            <person name="Zielenkiewicz U."/>
            <person name="Pilsyk S."/>
            <person name="Malc E."/>
            <person name="Mieczkowski P."/>
            <person name="Kruszewska J.S."/>
            <person name="Biernat P."/>
            <person name="Pawlowska J."/>
        </authorList>
    </citation>
    <scope>NUCLEOTIDE SEQUENCE</scope>
    <source>
        <strain evidence="1">WA0000017839</strain>
    </source>
</reference>
<sequence length="98" mass="11079">MVLLNFVVAGTLRSKEKPKQLTGGRYRWSMNCFREIVWPVGESTGNLPKCFVTDNDEALLGAINSVFPERNLMEMEVKSFMAIIKQMALTCATKSEFL</sequence>
<dbReference type="AlphaFoldDB" id="A0A8H7ULQ9"/>
<dbReference type="OrthoDB" id="2422867at2759"/>
<dbReference type="EMBL" id="JAEPRD010000587">
    <property type="protein sequence ID" value="KAG2190701.1"/>
    <property type="molecule type" value="Genomic_DNA"/>
</dbReference>
<protein>
    <submittedName>
        <fullName evidence="1">Uncharacterized protein</fullName>
    </submittedName>
</protein>
<dbReference type="Proteomes" id="UP000603453">
    <property type="component" value="Unassembled WGS sequence"/>
</dbReference>
<accession>A0A8H7ULQ9</accession>
<name>A0A8H7ULQ9_9FUNG</name>
<organism evidence="1 2">
    <name type="scientific">Mucor saturninus</name>
    <dbReference type="NCBI Taxonomy" id="64648"/>
    <lineage>
        <taxon>Eukaryota</taxon>
        <taxon>Fungi</taxon>
        <taxon>Fungi incertae sedis</taxon>
        <taxon>Mucoromycota</taxon>
        <taxon>Mucoromycotina</taxon>
        <taxon>Mucoromycetes</taxon>
        <taxon>Mucorales</taxon>
        <taxon>Mucorineae</taxon>
        <taxon>Mucoraceae</taxon>
        <taxon>Mucor</taxon>
    </lineage>
</organism>
<feature type="non-terminal residue" evidence="1">
    <location>
        <position position="1"/>
    </location>
</feature>
<proteinExistence type="predicted"/>